<organism evidence="1 2">
    <name type="scientific">Terribacillus saccharophilus</name>
    <dbReference type="NCBI Taxonomy" id="361277"/>
    <lineage>
        <taxon>Bacteria</taxon>
        <taxon>Bacillati</taxon>
        <taxon>Bacillota</taxon>
        <taxon>Bacilli</taxon>
        <taxon>Bacillales</taxon>
        <taxon>Bacillaceae</taxon>
        <taxon>Terribacillus</taxon>
    </lineage>
</organism>
<dbReference type="RefSeq" id="WP_095218445.1">
    <property type="nucleotide sequence ID" value="NZ_NPBJ01000013.1"/>
</dbReference>
<reference evidence="1 2" key="1">
    <citation type="submission" date="2017-07" db="EMBL/GenBank/DDBJ databases">
        <title>Isolation and whole genome analysis of endospore-forming bacteria from heroin.</title>
        <authorList>
            <person name="Kalinowski J."/>
            <person name="Ahrens B."/>
            <person name="Al-Dilaimi A."/>
            <person name="Winkler A."/>
            <person name="Wibberg D."/>
            <person name="Schleenbecker U."/>
            <person name="Ruckert C."/>
            <person name="Wolfel R."/>
            <person name="Grass G."/>
        </authorList>
    </citation>
    <scope>NUCLEOTIDE SEQUENCE [LARGE SCALE GENOMIC DNA]</scope>
    <source>
        <strain evidence="1 2">7517-1</strain>
    </source>
</reference>
<name>A0ABX4H072_9BACI</name>
<evidence type="ECO:0000313" key="2">
    <source>
        <dbReference type="Proteomes" id="UP000216852"/>
    </source>
</evidence>
<evidence type="ECO:0000313" key="1">
    <source>
        <dbReference type="EMBL" id="PAE00532.1"/>
    </source>
</evidence>
<dbReference type="Pfam" id="PF13814">
    <property type="entry name" value="Replic_Relax"/>
    <property type="match status" value="1"/>
</dbReference>
<accession>A0ABX4H072</accession>
<proteinExistence type="predicted"/>
<sequence>MNVQSERFRKRTEQILSCLNSFEYATRPMMQDALNLGGERNANRILGRLESDKLIRSFRREMKVYTLTKKGAAMIGIDDLRHAREPYVQHILLRGQAWLDLGRPASWQVERPIKFVNYRIIPDAMYTDNIQHHFVEIDRTQRMAVNRDKLKAYALLQRIHRQGSKEPPAVHYVTISETRAKKLRKMAEEEKARIIVTVTE</sequence>
<evidence type="ECO:0008006" key="3">
    <source>
        <dbReference type="Google" id="ProtNLM"/>
    </source>
</evidence>
<dbReference type="Proteomes" id="UP000216852">
    <property type="component" value="Unassembled WGS sequence"/>
</dbReference>
<comment type="caution">
    <text evidence="1">The sequence shown here is derived from an EMBL/GenBank/DDBJ whole genome shotgun (WGS) entry which is preliminary data.</text>
</comment>
<dbReference type="EMBL" id="NPBJ01000013">
    <property type="protein sequence ID" value="PAE00532.1"/>
    <property type="molecule type" value="Genomic_DNA"/>
</dbReference>
<dbReference type="InterPro" id="IPR025855">
    <property type="entry name" value="Replic_Relax"/>
</dbReference>
<keyword evidence="2" id="KW-1185">Reference proteome</keyword>
<gene>
    <name evidence="1" type="ORF">CHH48_07125</name>
</gene>
<protein>
    <recommendedName>
        <fullName evidence="3">Replication-relaxation</fullName>
    </recommendedName>
</protein>